<dbReference type="KEGG" id="pmes:FX988_03925"/>
<keyword evidence="3" id="KW-1185">Reference proteome</keyword>
<dbReference type="AlphaFoldDB" id="A0A857JQA2"/>
<sequence>MRLLSQTNFDIVSTKNKSVSKQGNYKMNNTLILAGLVISSLALTACSSNEVAQKKSAFSQCVKENKGDEELCASKESVDRTGLICKNVTVTGSRLPERVCTTKAQREQQSRDSKMMVEGMQRRGQATSQQ</sequence>
<name>A0A857JQA2_9ALTE</name>
<evidence type="ECO:0000256" key="1">
    <source>
        <dbReference type="SAM" id="MobiDB-lite"/>
    </source>
</evidence>
<dbReference type="RefSeq" id="WP_254700666.1">
    <property type="nucleotide sequence ID" value="NZ_CP047656.1"/>
</dbReference>
<dbReference type="EMBL" id="CP047656">
    <property type="protein sequence ID" value="QHJ13656.1"/>
    <property type="molecule type" value="Genomic_DNA"/>
</dbReference>
<evidence type="ECO:0000313" key="3">
    <source>
        <dbReference type="Proteomes" id="UP000464524"/>
    </source>
</evidence>
<gene>
    <name evidence="2" type="ORF">FX988_03925</name>
</gene>
<protein>
    <submittedName>
        <fullName evidence="2">Uncharacterized protein</fullName>
    </submittedName>
</protein>
<proteinExistence type="predicted"/>
<accession>A0A857JQA2</accession>
<feature type="region of interest" description="Disordered" evidence="1">
    <location>
        <begin position="100"/>
        <end position="130"/>
    </location>
</feature>
<evidence type="ECO:0000313" key="2">
    <source>
        <dbReference type="EMBL" id="QHJ13656.1"/>
    </source>
</evidence>
<dbReference type="Proteomes" id="UP000464524">
    <property type="component" value="Chromosome"/>
</dbReference>
<reference evidence="2 3" key="1">
    <citation type="submission" date="2019-12" db="EMBL/GenBank/DDBJ databases">
        <title>Genome sequencing and assembly of endphytes of Porphyra tenera.</title>
        <authorList>
            <person name="Park J.M."/>
            <person name="Shin R."/>
            <person name="Jo S.H."/>
        </authorList>
    </citation>
    <scope>NUCLEOTIDE SEQUENCE [LARGE SCALE GENOMIC DNA]</scope>
    <source>
        <strain evidence="2 3">GPM4</strain>
    </source>
</reference>
<feature type="compositionally biased region" description="Basic and acidic residues" evidence="1">
    <location>
        <begin position="104"/>
        <end position="115"/>
    </location>
</feature>
<organism evidence="2 3">
    <name type="scientific">Paraglaciecola mesophila</name>
    <dbReference type="NCBI Taxonomy" id="197222"/>
    <lineage>
        <taxon>Bacteria</taxon>
        <taxon>Pseudomonadati</taxon>
        <taxon>Pseudomonadota</taxon>
        <taxon>Gammaproteobacteria</taxon>
        <taxon>Alteromonadales</taxon>
        <taxon>Alteromonadaceae</taxon>
        <taxon>Paraglaciecola</taxon>
    </lineage>
</organism>